<dbReference type="InterPro" id="IPR005901">
    <property type="entry name" value="GLPGLI"/>
</dbReference>
<dbReference type="NCBIfam" id="TIGR01200">
    <property type="entry name" value="GLPGLI"/>
    <property type="match status" value="1"/>
</dbReference>
<proteinExistence type="predicted"/>
<sequence length="248" mass="28750">MKKVIFSLMFFCGLLGQAQSISIEYNKKIINIDREDFNSEADWVLEINDDISLYRPVGKIRDTSWTKEFEVMGERYKAPSTHYINYEVYHMDVNAKEKITVHHFAGKDYMVKEPLEIMKWEITNETKKIKSYNCRLAISEKNGFPIEAWFTEEIPVSTNPNGLTGLPGLILEYHLARSHLFVEEIDFDKEVNIKQPDWGTSISRAEYNKIVADQYKYPEGTTIIDTKNDDGSVSTRIIEVESVKAKNE</sequence>
<evidence type="ECO:0000313" key="2">
    <source>
        <dbReference type="Proteomes" id="UP001597319"/>
    </source>
</evidence>
<comment type="caution">
    <text evidence="1">The sequence shown here is derived from an EMBL/GenBank/DDBJ whole genome shotgun (WGS) entry which is preliminary data.</text>
</comment>
<organism evidence="1 2">
    <name type="scientific">Aquimarina rubra</name>
    <dbReference type="NCBI Taxonomy" id="1920033"/>
    <lineage>
        <taxon>Bacteria</taxon>
        <taxon>Pseudomonadati</taxon>
        <taxon>Bacteroidota</taxon>
        <taxon>Flavobacteriia</taxon>
        <taxon>Flavobacteriales</taxon>
        <taxon>Flavobacteriaceae</taxon>
        <taxon>Aquimarina</taxon>
    </lineage>
</organism>
<dbReference type="Proteomes" id="UP001597319">
    <property type="component" value="Unassembled WGS sequence"/>
</dbReference>
<keyword evidence="2" id="KW-1185">Reference proteome</keyword>
<evidence type="ECO:0000313" key="1">
    <source>
        <dbReference type="EMBL" id="MFD2561504.1"/>
    </source>
</evidence>
<dbReference type="Pfam" id="PF22252">
    <property type="entry name" value="PNGase_F-II_N"/>
    <property type="match status" value="1"/>
</dbReference>
<dbReference type="EMBL" id="JBHULE010000002">
    <property type="protein sequence ID" value="MFD2561504.1"/>
    <property type="molecule type" value="Genomic_DNA"/>
</dbReference>
<gene>
    <name evidence="1" type="ORF">ACFSR1_02405</name>
</gene>
<reference evidence="2" key="1">
    <citation type="journal article" date="2019" name="Int. J. Syst. Evol. Microbiol.">
        <title>The Global Catalogue of Microorganisms (GCM) 10K type strain sequencing project: providing services to taxonomists for standard genome sequencing and annotation.</title>
        <authorList>
            <consortium name="The Broad Institute Genomics Platform"/>
            <consortium name="The Broad Institute Genome Sequencing Center for Infectious Disease"/>
            <person name="Wu L."/>
            <person name="Ma J."/>
        </authorList>
    </citation>
    <scope>NUCLEOTIDE SEQUENCE [LARGE SCALE GENOMIC DNA]</scope>
    <source>
        <strain evidence="2">KCTC 52274</strain>
    </source>
</reference>
<name>A0ABW5LAG5_9FLAO</name>
<protein>
    <submittedName>
        <fullName evidence="1">GLPGLI family protein</fullName>
    </submittedName>
</protein>
<accession>A0ABW5LAG5</accession>
<dbReference type="RefSeq" id="WP_378289257.1">
    <property type="nucleotide sequence ID" value="NZ_JBHULE010000002.1"/>
</dbReference>